<accession>A0ABN2PEG4</accession>
<proteinExistence type="predicted"/>
<sequence>MVGSMLKCRPRGNKAEGEVAVVEEANVEVQVRRGRAMRRHAAGSGDGANLRHIGSRTRTASKWVLAAGLFTIVVPLTGCGNACTAIGWVDELEIEVIGPGSAVVERLEVCFDGSCYSGGGTDTPGQESPVVNVNAVSVVKFETGWKVTTSMQIPETVQLRASSETGQVLASQEAELDWKRVGGTARCGGPHEAKATLTLTP</sequence>
<reference evidence="1 2" key="1">
    <citation type="journal article" date="2019" name="Int. J. Syst. Evol. Microbiol.">
        <title>The Global Catalogue of Microorganisms (GCM) 10K type strain sequencing project: providing services to taxonomists for standard genome sequencing and annotation.</title>
        <authorList>
            <consortium name="The Broad Institute Genomics Platform"/>
            <consortium name="The Broad Institute Genome Sequencing Center for Infectious Disease"/>
            <person name="Wu L."/>
            <person name="Ma J."/>
        </authorList>
    </citation>
    <scope>NUCLEOTIDE SEQUENCE [LARGE SCALE GENOMIC DNA]</scope>
    <source>
        <strain evidence="1 2">JCM 13316</strain>
    </source>
</reference>
<evidence type="ECO:0008006" key="3">
    <source>
        <dbReference type="Google" id="ProtNLM"/>
    </source>
</evidence>
<dbReference type="Proteomes" id="UP001500784">
    <property type="component" value="Unassembled WGS sequence"/>
</dbReference>
<evidence type="ECO:0000313" key="2">
    <source>
        <dbReference type="Proteomes" id="UP001500784"/>
    </source>
</evidence>
<organism evidence="1 2">
    <name type="scientific">Arthrobacter gandavensis</name>
    <dbReference type="NCBI Taxonomy" id="169960"/>
    <lineage>
        <taxon>Bacteria</taxon>
        <taxon>Bacillati</taxon>
        <taxon>Actinomycetota</taxon>
        <taxon>Actinomycetes</taxon>
        <taxon>Micrococcales</taxon>
        <taxon>Micrococcaceae</taxon>
        <taxon>Arthrobacter</taxon>
    </lineage>
</organism>
<dbReference type="EMBL" id="BAAALV010000005">
    <property type="protein sequence ID" value="GAA1919423.1"/>
    <property type="molecule type" value="Genomic_DNA"/>
</dbReference>
<evidence type="ECO:0000313" key="1">
    <source>
        <dbReference type="EMBL" id="GAA1919423.1"/>
    </source>
</evidence>
<keyword evidence="2" id="KW-1185">Reference proteome</keyword>
<gene>
    <name evidence="1" type="ORF">GCM10009688_25580</name>
</gene>
<name>A0ABN2PEG4_9MICC</name>
<protein>
    <recommendedName>
        <fullName evidence="3">Lipoprotein</fullName>
    </recommendedName>
</protein>
<comment type="caution">
    <text evidence="1">The sequence shown here is derived from an EMBL/GenBank/DDBJ whole genome shotgun (WGS) entry which is preliminary data.</text>
</comment>